<feature type="transmembrane region" description="Helical" evidence="6">
    <location>
        <begin position="27"/>
        <end position="49"/>
    </location>
</feature>
<dbReference type="PANTHER" id="PTHR34834:SF2">
    <property type="entry name" value="SPEM FAMILY MEMBER 2"/>
    <property type="match status" value="1"/>
</dbReference>
<keyword evidence="8" id="KW-1185">Reference proteome</keyword>
<feature type="domain" description="Spermatid maturation protein 1 N-terminal" evidence="7">
    <location>
        <begin position="1"/>
        <end position="252"/>
    </location>
</feature>
<dbReference type="PANTHER" id="PTHR34834">
    <property type="entry name" value="SPERMATID MATURATION PROTEIN 1"/>
    <property type="match status" value="1"/>
</dbReference>
<dbReference type="Proteomes" id="UP000694850">
    <property type="component" value="Unplaced"/>
</dbReference>
<evidence type="ECO:0000256" key="5">
    <source>
        <dbReference type="SAM" id="MobiDB-lite"/>
    </source>
</evidence>
<feature type="region of interest" description="Disordered" evidence="5">
    <location>
        <begin position="460"/>
        <end position="492"/>
    </location>
</feature>
<reference evidence="9" key="1">
    <citation type="submission" date="2025-08" db="UniProtKB">
        <authorList>
            <consortium name="RefSeq"/>
        </authorList>
    </citation>
    <scope>IDENTIFICATION</scope>
</reference>
<feature type="region of interest" description="Disordered" evidence="5">
    <location>
        <begin position="333"/>
        <end position="376"/>
    </location>
</feature>
<name>A0A8B7AR76_ORYAF</name>
<sequence length="492" mass="56094">MEDQLWYESTLGCCNQYHKGPQDAEDFLLLLLVLIILVNTGINVAIVVWRRLQNALSKMICWINQKNDIFQTRQNSPKDPSQGPVRDVHIHCTLDPVEVKMDQSTCCSSSSYHLRNRNPRRQHCRQRRHRYRCRHQQRPENHRQFRHGRPVFRALHRSQKMSNLRPMAFLDQEDQDSYLEDEDDLSFPQPKYPHKGWRGLYPRLGLPSKVGLWGRQGGILASLPPPSLYISPELRHMPKRVEAKSQLRLQSYGPRCSQSRILGNVEAEHWTSSLQPARRLPPNPSWAPAGHSPHPSRGHLLYDSLEQRCRGLESSEPPPALVPRSCTRPEAQGYWDRCSPQPHRRGFPTHTYSQPNHSPQPSTGHLTYSSRDPHEVRRRAAEWNEALPTRHPLTTSTSLTMLGEASCQRGPALLHRPTQPLTSVQAAEPAPPTATFIPLSRNPGGNANYQVYDSLELKRQVQESRARATSLPPPSTSASRPSVHRSQAGKLS</sequence>
<dbReference type="AlphaFoldDB" id="A0A8B7AR76"/>
<feature type="region of interest" description="Disordered" evidence="5">
    <location>
        <begin position="421"/>
        <end position="445"/>
    </location>
</feature>
<evidence type="ECO:0000256" key="1">
    <source>
        <dbReference type="ARBA" id="ARBA00004167"/>
    </source>
</evidence>
<dbReference type="OrthoDB" id="9450448at2759"/>
<evidence type="ECO:0000256" key="3">
    <source>
        <dbReference type="ARBA" id="ARBA00022989"/>
    </source>
</evidence>
<feature type="compositionally biased region" description="Polar residues" evidence="5">
    <location>
        <begin position="350"/>
        <end position="370"/>
    </location>
</feature>
<proteinExistence type="predicted"/>
<dbReference type="InterPro" id="IPR031368">
    <property type="entry name" value="SPEM1_N"/>
</dbReference>
<evidence type="ECO:0000313" key="8">
    <source>
        <dbReference type="Proteomes" id="UP000694850"/>
    </source>
</evidence>
<feature type="region of interest" description="Disordered" evidence="5">
    <location>
        <begin position="273"/>
        <end position="299"/>
    </location>
</feature>
<dbReference type="Pfam" id="PF15670">
    <property type="entry name" value="Spem1"/>
    <property type="match status" value="1"/>
</dbReference>
<keyword evidence="2 6" id="KW-0812">Transmembrane</keyword>
<dbReference type="RefSeq" id="XP_007950468.1">
    <property type="nucleotide sequence ID" value="XM_007952277.1"/>
</dbReference>
<feature type="compositionally biased region" description="Basic residues" evidence="5">
    <location>
        <begin position="118"/>
        <end position="136"/>
    </location>
</feature>
<keyword evidence="4 6" id="KW-0472">Membrane</keyword>
<accession>A0A8B7AR76</accession>
<comment type="subcellular location">
    <subcellularLocation>
        <location evidence="1">Membrane</location>
        <topology evidence="1">Single-pass membrane protein</topology>
    </subcellularLocation>
</comment>
<keyword evidence="3 6" id="KW-1133">Transmembrane helix</keyword>
<feature type="region of interest" description="Disordered" evidence="5">
    <location>
        <begin position="118"/>
        <end position="142"/>
    </location>
</feature>
<protein>
    <submittedName>
        <fullName evidence="9">Uncharacterized protein SPEM2</fullName>
    </submittedName>
</protein>
<evidence type="ECO:0000259" key="7">
    <source>
        <dbReference type="Pfam" id="PF15670"/>
    </source>
</evidence>
<evidence type="ECO:0000256" key="6">
    <source>
        <dbReference type="SAM" id="Phobius"/>
    </source>
</evidence>
<evidence type="ECO:0000256" key="4">
    <source>
        <dbReference type="ARBA" id="ARBA00023136"/>
    </source>
</evidence>
<gene>
    <name evidence="9" type="primary">SPEM2</name>
</gene>
<evidence type="ECO:0000256" key="2">
    <source>
        <dbReference type="ARBA" id="ARBA00022692"/>
    </source>
</evidence>
<evidence type="ECO:0000313" key="9">
    <source>
        <dbReference type="RefSeq" id="XP_007950468.1"/>
    </source>
</evidence>
<dbReference type="GO" id="GO:0016020">
    <property type="term" value="C:membrane"/>
    <property type="evidence" value="ECO:0007669"/>
    <property type="project" value="UniProtKB-SubCell"/>
</dbReference>
<organism evidence="8 9">
    <name type="scientific">Orycteropus afer afer</name>
    <dbReference type="NCBI Taxonomy" id="1230840"/>
    <lineage>
        <taxon>Eukaryota</taxon>
        <taxon>Metazoa</taxon>
        <taxon>Chordata</taxon>
        <taxon>Craniata</taxon>
        <taxon>Vertebrata</taxon>
        <taxon>Euteleostomi</taxon>
        <taxon>Mammalia</taxon>
        <taxon>Eutheria</taxon>
        <taxon>Afrotheria</taxon>
        <taxon>Tubulidentata</taxon>
        <taxon>Orycteropodidae</taxon>
        <taxon>Orycteropus</taxon>
    </lineage>
</organism>